<name>A0A975HLM6_9GAMM</name>
<evidence type="ECO:0000313" key="2">
    <source>
        <dbReference type="EMBL" id="QTH72251.1"/>
    </source>
</evidence>
<keyword evidence="1" id="KW-1133">Transmembrane helix</keyword>
<feature type="transmembrane region" description="Helical" evidence="1">
    <location>
        <begin position="202"/>
        <end position="227"/>
    </location>
</feature>
<keyword evidence="1" id="KW-0812">Transmembrane</keyword>
<gene>
    <name evidence="2" type="ORF">J5O05_05080</name>
</gene>
<feature type="transmembrane region" description="Helical" evidence="1">
    <location>
        <begin position="42"/>
        <end position="67"/>
    </location>
</feature>
<dbReference type="Proteomes" id="UP000664904">
    <property type="component" value="Chromosome"/>
</dbReference>
<feature type="transmembrane region" description="Helical" evidence="1">
    <location>
        <begin position="12"/>
        <end position="30"/>
    </location>
</feature>
<sequence length="237" mass="26349">MNTIYQTLLYLHILAGASALILFWLPVYFKKGSRQHNQSGRAYVYVMYVAAGVGTMMSLLGLCYPEALAGRVLSAAELLQLQATRLFLLYLSLLTVTTVRHATLVLQAKQQRTQLRQVSHLMLMAALFIAGPCLAYYGWTLNRVLLIIFGSLGALLACSFLYYSFKATLSAKEWVIEHLSSMIGSGIACYTAFFAFGGRALFAHVASLQLMSWILPSVIGAISIKLLKRRYSKQFAR</sequence>
<evidence type="ECO:0000313" key="3">
    <source>
        <dbReference type="Proteomes" id="UP000664904"/>
    </source>
</evidence>
<dbReference type="KEGG" id="pxi:J5O05_05080"/>
<proteinExistence type="predicted"/>
<organism evidence="2 3">
    <name type="scientific">Pseudoalteromonas xiamenensis</name>
    <dbReference type="NCBI Taxonomy" id="882626"/>
    <lineage>
        <taxon>Bacteria</taxon>
        <taxon>Pseudomonadati</taxon>
        <taxon>Pseudomonadota</taxon>
        <taxon>Gammaproteobacteria</taxon>
        <taxon>Alteromonadales</taxon>
        <taxon>Pseudoalteromonadaceae</taxon>
        <taxon>Pseudoalteromonas</taxon>
    </lineage>
</organism>
<feature type="transmembrane region" description="Helical" evidence="1">
    <location>
        <begin position="144"/>
        <end position="163"/>
    </location>
</feature>
<dbReference type="EMBL" id="CP072133">
    <property type="protein sequence ID" value="QTH72251.1"/>
    <property type="molecule type" value="Genomic_DNA"/>
</dbReference>
<accession>A0A975HLM6</accession>
<feature type="transmembrane region" description="Helical" evidence="1">
    <location>
        <begin position="118"/>
        <end position="138"/>
    </location>
</feature>
<feature type="transmembrane region" description="Helical" evidence="1">
    <location>
        <begin position="175"/>
        <end position="196"/>
    </location>
</feature>
<dbReference type="AlphaFoldDB" id="A0A975HLM6"/>
<dbReference type="RefSeq" id="WP_208843873.1">
    <property type="nucleotide sequence ID" value="NZ_CP072133.1"/>
</dbReference>
<keyword evidence="1" id="KW-0472">Membrane</keyword>
<evidence type="ECO:0000256" key="1">
    <source>
        <dbReference type="SAM" id="Phobius"/>
    </source>
</evidence>
<feature type="transmembrane region" description="Helical" evidence="1">
    <location>
        <begin position="87"/>
        <end position="106"/>
    </location>
</feature>
<reference evidence="2" key="1">
    <citation type="submission" date="2021-03" db="EMBL/GenBank/DDBJ databases">
        <title>Complete Genome of Pseudoalteromonas xiamenensis STKMTI.2, a new potential marine bacterium producing anti-Vibrio compounds.</title>
        <authorList>
            <person name="Handayani D.P."/>
            <person name="Isnansetyo A."/>
            <person name="Istiqomah I."/>
            <person name="Jumina J."/>
        </authorList>
    </citation>
    <scope>NUCLEOTIDE SEQUENCE</scope>
    <source>
        <strain evidence="2">STKMTI.2</strain>
    </source>
</reference>
<protein>
    <recommendedName>
        <fullName evidence="4">DUF2306 domain-containing protein</fullName>
    </recommendedName>
</protein>
<evidence type="ECO:0008006" key="4">
    <source>
        <dbReference type="Google" id="ProtNLM"/>
    </source>
</evidence>
<keyword evidence="3" id="KW-1185">Reference proteome</keyword>